<sequence>CNNSCNNNILSPVTVVKANIDTSGAKEKIVVTLNDGVKIEFHIPTSKEIRDQVFLSKNQIVGQTSSSSKKVYIPYNIPRTIGYL</sequence>
<gene>
    <name evidence="1" type="ORF">ALEPTO_LOCUS14381</name>
</gene>
<name>A0A9N9JGV5_9GLOM</name>
<protein>
    <submittedName>
        <fullName evidence="1">6200_t:CDS:1</fullName>
    </submittedName>
</protein>
<dbReference type="EMBL" id="CAJVPS010055428">
    <property type="protein sequence ID" value="CAG8775575.1"/>
    <property type="molecule type" value="Genomic_DNA"/>
</dbReference>
<feature type="non-terminal residue" evidence="1">
    <location>
        <position position="1"/>
    </location>
</feature>
<keyword evidence="2" id="KW-1185">Reference proteome</keyword>
<proteinExistence type="predicted"/>
<accession>A0A9N9JGV5</accession>
<dbReference type="Proteomes" id="UP000789508">
    <property type="component" value="Unassembled WGS sequence"/>
</dbReference>
<evidence type="ECO:0000313" key="2">
    <source>
        <dbReference type="Proteomes" id="UP000789508"/>
    </source>
</evidence>
<comment type="caution">
    <text evidence="1">The sequence shown here is derived from an EMBL/GenBank/DDBJ whole genome shotgun (WGS) entry which is preliminary data.</text>
</comment>
<dbReference type="AlphaFoldDB" id="A0A9N9JGV5"/>
<organism evidence="1 2">
    <name type="scientific">Ambispora leptoticha</name>
    <dbReference type="NCBI Taxonomy" id="144679"/>
    <lineage>
        <taxon>Eukaryota</taxon>
        <taxon>Fungi</taxon>
        <taxon>Fungi incertae sedis</taxon>
        <taxon>Mucoromycota</taxon>
        <taxon>Glomeromycotina</taxon>
        <taxon>Glomeromycetes</taxon>
        <taxon>Archaeosporales</taxon>
        <taxon>Ambisporaceae</taxon>
        <taxon>Ambispora</taxon>
    </lineage>
</organism>
<evidence type="ECO:0000313" key="1">
    <source>
        <dbReference type="EMBL" id="CAG8775575.1"/>
    </source>
</evidence>
<reference evidence="1" key="1">
    <citation type="submission" date="2021-06" db="EMBL/GenBank/DDBJ databases">
        <authorList>
            <person name="Kallberg Y."/>
            <person name="Tangrot J."/>
            <person name="Rosling A."/>
        </authorList>
    </citation>
    <scope>NUCLEOTIDE SEQUENCE</scope>
    <source>
        <strain evidence="1">FL130A</strain>
    </source>
</reference>